<feature type="compositionally biased region" description="Polar residues" evidence="1">
    <location>
        <begin position="92"/>
        <end position="126"/>
    </location>
</feature>
<keyword evidence="3" id="KW-1185">Reference proteome</keyword>
<feature type="compositionally biased region" description="Acidic residues" evidence="1">
    <location>
        <begin position="146"/>
        <end position="178"/>
    </location>
</feature>
<evidence type="ECO:0000313" key="3">
    <source>
        <dbReference type="Proteomes" id="UP000321570"/>
    </source>
</evidence>
<proteinExistence type="predicted"/>
<feature type="compositionally biased region" description="Basic and acidic residues" evidence="1">
    <location>
        <begin position="127"/>
        <end position="136"/>
    </location>
</feature>
<evidence type="ECO:0000313" key="2">
    <source>
        <dbReference type="EMBL" id="VUZ50783.1"/>
    </source>
</evidence>
<name>A0A564YVQ5_HYMDI</name>
<dbReference type="EMBL" id="CABIJS010000399">
    <property type="protein sequence ID" value="VUZ50783.1"/>
    <property type="molecule type" value="Genomic_DNA"/>
</dbReference>
<accession>A0A564YVQ5</accession>
<gene>
    <name evidence="2" type="ORF">WMSIL1_LOCUS9633</name>
</gene>
<feature type="non-terminal residue" evidence="2">
    <location>
        <position position="1"/>
    </location>
</feature>
<dbReference type="Proteomes" id="UP000321570">
    <property type="component" value="Unassembled WGS sequence"/>
</dbReference>
<protein>
    <submittedName>
        <fullName evidence="2">Uncharacterized protein</fullName>
    </submittedName>
</protein>
<feature type="region of interest" description="Disordered" evidence="1">
    <location>
        <begin position="53"/>
        <end position="263"/>
    </location>
</feature>
<dbReference type="AlphaFoldDB" id="A0A564YVQ5"/>
<reference evidence="2 3" key="1">
    <citation type="submission" date="2019-07" db="EMBL/GenBank/DDBJ databases">
        <authorList>
            <person name="Jastrzebski P J."/>
            <person name="Paukszto L."/>
            <person name="Jastrzebski P J."/>
        </authorList>
    </citation>
    <scope>NUCLEOTIDE SEQUENCE [LARGE SCALE GENOMIC DNA]</scope>
    <source>
        <strain evidence="2 3">WMS-il1</strain>
    </source>
</reference>
<organism evidence="2 3">
    <name type="scientific">Hymenolepis diminuta</name>
    <name type="common">Rat tapeworm</name>
    <dbReference type="NCBI Taxonomy" id="6216"/>
    <lineage>
        <taxon>Eukaryota</taxon>
        <taxon>Metazoa</taxon>
        <taxon>Spiralia</taxon>
        <taxon>Lophotrochozoa</taxon>
        <taxon>Platyhelminthes</taxon>
        <taxon>Cestoda</taxon>
        <taxon>Eucestoda</taxon>
        <taxon>Cyclophyllidea</taxon>
        <taxon>Hymenolepididae</taxon>
        <taxon>Hymenolepis</taxon>
    </lineage>
</organism>
<sequence>AADFQGHVHYFKFDTINGGECPLIKSFRFHEIPQQADLEVINLSRIRNLVSAKADVPRTPSSSKSNLNEEVRSISENNSSSPVPPNDKSEETSSTPNEAAEASMTSKTGSNDENPKSSQAIMTQSTSEEKNQKELDESSTDSSSSSEEEEEGEEDDDDDDDEEEEEETESEDEAEESETSTSSSSSSEKVEERIESCPGLRSVLTGLKPLKIVSREERIRSPAIPAAKVKAKSSKSACNLSPKSPQKPSSSKPSTSRQSPECNLSSEIADILALQPLQANIYQELNQVPPHYRMQYQQAEWAPYFDEFNMDGSDTIEKASTSSLHPVQTLPCLPGPTPWQLARMCHGVAEGSHFYSDGFESDPSAKN</sequence>
<feature type="compositionally biased region" description="Low complexity" evidence="1">
    <location>
        <begin position="221"/>
        <end position="260"/>
    </location>
</feature>
<evidence type="ECO:0000256" key="1">
    <source>
        <dbReference type="SAM" id="MobiDB-lite"/>
    </source>
</evidence>